<name>A0A6C0AID6_9ZZZZ</name>
<organism evidence="1">
    <name type="scientific">viral metagenome</name>
    <dbReference type="NCBI Taxonomy" id="1070528"/>
    <lineage>
        <taxon>unclassified sequences</taxon>
        <taxon>metagenomes</taxon>
        <taxon>organismal metagenomes</taxon>
    </lineage>
</organism>
<accession>A0A6C0AID6</accession>
<dbReference type="AlphaFoldDB" id="A0A6C0AID6"/>
<reference evidence="1" key="1">
    <citation type="journal article" date="2020" name="Nature">
        <title>Giant virus diversity and host interactions through global metagenomics.</title>
        <authorList>
            <person name="Schulz F."/>
            <person name="Roux S."/>
            <person name="Paez-Espino D."/>
            <person name="Jungbluth S."/>
            <person name="Walsh D.A."/>
            <person name="Denef V.J."/>
            <person name="McMahon K.D."/>
            <person name="Konstantinidis K.T."/>
            <person name="Eloe-Fadrosh E.A."/>
            <person name="Kyrpides N.C."/>
            <person name="Woyke T."/>
        </authorList>
    </citation>
    <scope>NUCLEOTIDE SEQUENCE</scope>
    <source>
        <strain evidence="1">GVMAG-S-1035118-87</strain>
    </source>
</reference>
<sequence length="50" mass="6027">MKRRTKRKRGGSPWTYMNWPFQHNAVYYPLNSYGGQIDRVLRIGGTRKRK</sequence>
<evidence type="ECO:0000313" key="1">
    <source>
        <dbReference type="EMBL" id="QHS79213.1"/>
    </source>
</evidence>
<proteinExistence type="predicted"/>
<dbReference type="EMBL" id="MN740626">
    <property type="protein sequence ID" value="QHS79213.1"/>
    <property type="molecule type" value="Genomic_DNA"/>
</dbReference>
<protein>
    <submittedName>
        <fullName evidence="1">Uncharacterized protein</fullName>
    </submittedName>
</protein>